<gene>
    <name evidence="1" type="ORF">EMCG_03671</name>
</gene>
<dbReference type="AlphaFoldDB" id="A0A0G2HVM6"/>
<evidence type="ECO:0000313" key="1">
    <source>
        <dbReference type="EMBL" id="KKZ61815.1"/>
    </source>
</evidence>
<reference evidence="2" key="1">
    <citation type="journal article" date="2015" name="PLoS Genet.">
        <title>The dynamic genome and transcriptome of the human fungal pathogen Blastomyces and close relative Emmonsia.</title>
        <authorList>
            <person name="Munoz J.F."/>
            <person name="Gauthier G.M."/>
            <person name="Desjardins C.A."/>
            <person name="Gallo J.E."/>
            <person name="Holder J."/>
            <person name="Sullivan T.D."/>
            <person name="Marty A.J."/>
            <person name="Carmen J.C."/>
            <person name="Chen Z."/>
            <person name="Ding L."/>
            <person name="Gujja S."/>
            <person name="Magrini V."/>
            <person name="Misas E."/>
            <person name="Mitreva M."/>
            <person name="Priest M."/>
            <person name="Saif S."/>
            <person name="Whiston E.A."/>
            <person name="Young S."/>
            <person name="Zeng Q."/>
            <person name="Goldman W.E."/>
            <person name="Mardis E.R."/>
            <person name="Taylor J.W."/>
            <person name="McEwen J.G."/>
            <person name="Clay O.K."/>
            <person name="Klein B.S."/>
            <person name="Cuomo C.A."/>
        </authorList>
    </citation>
    <scope>NUCLEOTIDE SEQUENCE [LARGE SCALE GENOMIC DNA]</scope>
    <source>
        <strain evidence="2">UAMH 3008</strain>
    </source>
</reference>
<name>A0A0G2HVM6_9EURO</name>
<dbReference type="Proteomes" id="UP000034164">
    <property type="component" value="Unassembled WGS sequence"/>
</dbReference>
<comment type="caution">
    <text evidence="1">The sequence shown here is derived from an EMBL/GenBank/DDBJ whole genome shotgun (WGS) entry which is preliminary data.</text>
</comment>
<evidence type="ECO:0000313" key="2">
    <source>
        <dbReference type="Proteomes" id="UP000034164"/>
    </source>
</evidence>
<protein>
    <submittedName>
        <fullName evidence="1">Uncharacterized protein</fullName>
    </submittedName>
</protein>
<proteinExistence type="predicted"/>
<dbReference type="OrthoDB" id="2322999at2759"/>
<dbReference type="EMBL" id="LCZI01001233">
    <property type="protein sequence ID" value="KKZ61815.1"/>
    <property type="molecule type" value="Genomic_DNA"/>
</dbReference>
<dbReference type="VEuPathDB" id="FungiDB:EMCG_03671"/>
<sequence length="226" mass="24987">MSRHAALYNALRKVEDVTELLKANPEVLDELAHLLVANGLHQHYDIRLLHKHFDINDDERVVTFDGDNCKVSTPYNGEGVISPEVMKEHGVQRPEGDGVIFASDFLIDENDAIPYEFAYGSCAPPEVPLDQDFLRNWNSILRTHNLGGTLGLAIQDGVEVGGFEESDSDARWSKITFEKDAILPGDANGYLTTSWRINDHGSGLVELKQCSYCSSLGRHGKSSACT</sequence>
<accession>A0A0G2HVM6</accession>
<organism evidence="1 2">
    <name type="scientific">[Emmonsia] crescens</name>
    <dbReference type="NCBI Taxonomy" id="73230"/>
    <lineage>
        <taxon>Eukaryota</taxon>
        <taxon>Fungi</taxon>
        <taxon>Dikarya</taxon>
        <taxon>Ascomycota</taxon>
        <taxon>Pezizomycotina</taxon>
        <taxon>Eurotiomycetes</taxon>
        <taxon>Eurotiomycetidae</taxon>
        <taxon>Onygenales</taxon>
        <taxon>Ajellomycetaceae</taxon>
        <taxon>Emergomyces</taxon>
    </lineage>
</organism>